<keyword evidence="13" id="KW-1185">Reference proteome</keyword>
<accession>A0A830HY70</accession>
<gene>
    <name evidence="12" type="ORF">PPROV_000948100</name>
</gene>
<evidence type="ECO:0000256" key="3">
    <source>
        <dbReference type="ARBA" id="ARBA00008661"/>
    </source>
</evidence>
<comment type="pathway">
    <text evidence="2">Protein modification; protein glycosylation.</text>
</comment>
<dbReference type="EC" id="2.4.1.-" evidence="11"/>
<feature type="transmembrane region" description="Helical" evidence="11">
    <location>
        <begin position="20"/>
        <end position="41"/>
    </location>
</feature>
<keyword evidence="5" id="KW-0808">Transferase</keyword>
<reference evidence="12" key="1">
    <citation type="submission" date="2020-10" db="EMBL/GenBank/DDBJ databases">
        <title>Unveiling of a novel bifunctional photoreceptor, Dualchrome1, isolated from a cosmopolitan green alga.</title>
        <authorList>
            <person name="Suzuki S."/>
            <person name="Kawachi M."/>
        </authorList>
    </citation>
    <scope>NUCLEOTIDE SEQUENCE</scope>
    <source>
        <strain evidence="12">NIES 2893</strain>
    </source>
</reference>
<dbReference type="Gene3D" id="3.90.550.50">
    <property type="match status" value="1"/>
</dbReference>
<dbReference type="AlphaFoldDB" id="A0A830HY70"/>
<keyword evidence="8 11" id="KW-1133">Transmembrane helix</keyword>
<evidence type="ECO:0000256" key="7">
    <source>
        <dbReference type="ARBA" id="ARBA00022968"/>
    </source>
</evidence>
<evidence type="ECO:0000256" key="2">
    <source>
        <dbReference type="ARBA" id="ARBA00004922"/>
    </source>
</evidence>
<keyword evidence="10 11" id="KW-0472">Membrane</keyword>
<evidence type="ECO:0000256" key="4">
    <source>
        <dbReference type="ARBA" id="ARBA00022676"/>
    </source>
</evidence>
<evidence type="ECO:0000313" key="13">
    <source>
        <dbReference type="Proteomes" id="UP000660262"/>
    </source>
</evidence>
<dbReference type="Proteomes" id="UP000660262">
    <property type="component" value="Unassembled WGS sequence"/>
</dbReference>
<dbReference type="PANTHER" id="PTHR11214:SF85">
    <property type="entry name" value="BETA-1,3-GALACTOSYLTRANSFERASE 12-RELATED"/>
    <property type="match status" value="1"/>
</dbReference>
<keyword evidence="7 11" id="KW-0735">Signal-anchor</keyword>
<comment type="caution">
    <text evidence="12">The sequence shown here is derived from an EMBL/GenBank/DDBJ whole genome shotgun (WGS) entry which is preliminary data.</text>
</comment>
<evidence type="ECO:0000256" key="9">
    <source>
        <dbReference type="ARBA" id="ARBA00023034"/>
    </source>
</evidence>
<proteinExistence type="inferred from homology"/>
<evidence type="ECO:0000256" key="8">
    <source>
        <dbReference type="ARBA" id="ARBA00022989"/>
    </source>
</evidence>
<organism evidence="12 13">
    <name type="scientific">Pycnococcus provasolii</name>
    <dbReference type="NCBI Taxonomy" id="41880"/>
    <lineage>
        <taxon>Eukaryota</taxon>
        <taxon>Viridiplantae</taxon>
        <taxon>Chlorophyta</taxon>
        <taxon>Pseudoscourfieldiophyceae</taxon>
        <taxon>Pseudoscourfieldiales</taxon>
        <taxon>Pycnococcaceae</taxon>
        <taxon>Pycnococcus</taxon>
    </lineage>
</organism>
<evidence type="ECO:0000256" key="1">
    <source>
        <dbReference type="ARBA" id="ARBA00004323"/>
    </source>
</evidence>
<dbReference type="Pfam" id="PF01762">
    <property type="entry name" value="Galactosyl_T"/>
    <property type="match status" value="1"/>
</dbReference>
<dbReference type="UniPathway" id="UPA00378"/>
<keyword evidence="9 11" id="KW-0333">Golgi apparatus</keyword>
<evidence type="ECO:0000256" key="11">
    <source>
        <dbReference type="RuleBase" id="RU363063"/>
    </source>
</evidence>
<dbReference type="OrthoDB" id="592847at2759"/>
<sequence length="369" mass="42548">MVVIHRRRSHSSGYSSRVPLSVVALLMLAFMSWILLLFRVANRQQGLGQQQQQEQQRYHHDPRVNNSLKKHQRDILAVVGVFTSFLEQPPKRDSFTRRDALRSTWFPPNEEAIDAMFNKHGIIMRFVLGQQAEPRNERIERRIDIEEERTGSFLRLAHVEDYHALPRKTLKFFHKVSSLFPEALYVIKVDDDVYANVDRLPQAIRQWEEDRQDYVSCMKTGKIFTDPWQRWYEPQHALLGAGAFANQPPSTQQLYFLHAWGSAYAISMRAANALSALAVLDLPMRLLANEDTTLGLWMLAMNMRHGDDRRMCEKTCTETSVIVYDMPKCAGLCHPVSDALHTLHESAACHTASGHVLRRTPPYFVLPKV</sequence>
<keyword evidence="6 11" id="KW-0812">Transmembrane</keyword>
<dbReference type="GO" id="GO:0000139">
    <property type="term" value="C:Golgi membrane"/>
    <property type="evidence" value="ECO:0007669"/>
    <property type="project" value="UniProtKB-SubCell"/>
</dbReference>
<evidence type="ECO:0000256" key="10">
    <source>
        <dbReference type="ARBA" id="ARBA00023136"/>
    </source>
</evidence>
<name>A0A830HY70_9CHLO</name>
<comment type="similarity">
    <text evidence="3 11">Belongs to the glycosyltransferase 31 family.</text>
</comment>
<dbReference type="PANTHER" id="PTHR11214">
    <property type="entry name" value="BETA-1,3-N-ACETYLGLUCOSAMINYLTRANSFERASE"/>
    <property type="match status" value="1"/>
</dbReference>
<evidence type="ECO:0000313" key="12">
    <source>
        <dbReference type="EMBL" id="GHP10750.1"/>
    </source>
</evidence>
<evidence type="ECO:0000256" key="5">
    <source>
        <dbReference type="ARBA" id="ARBA00022679"/>
    </source>
</evidence>
<protein>
    <recommendedName>
        <fullName evidence="11">Hexosyltransferase</fullName>
        <ecNumber evidence="11">2.4.1.-</ecNumber>
    </recommendedName>
</protein>
<comment type="cofactor">
    <cofactor evidence="11">
        <name>Mn(2+)</name>
        <dbReference type="ChEBI" id="CHEBI:29035"/>
    </cofactor>
</comment>
<comment type="subcellular location">
    <subcellularLocation>
        <location evidence="1 11">Golgi apparatus membrane</location>
        <topology evidence="1 11">Single-pass type II membrane protein</topology>
    </subcellularLocation>
</comment>
<evidence type="ECO:0000256" key="6">
    <source>
        <dbReference type="ARBA" id="ARBA00022692"/>
    </source>
</evidence>
<keyword evidence="11" id="KW-0464">Manganese</keyword>
<keyword evidence="4 11" id="KW-0328">Glycosyltransferase</keyword>
<dbReference type="GO" id="GO:0008378">
    <property type="term" value="F:galactosyltransferase activity"/>
    <property type="evidence" value="ECO:0007669"/>
    <property type="project" value="TreeGrafter"/>
</dbReference>
<dbReference type="InterPro" id="IPR002659">
    <property type="entry name" value="Glyco_trans_31"/>
</dbReference>
<dbReference type="EMBL" id="BNJQ01000031">
    <property type="protein sequence ID" value="GHP10750.1"/>
    <property type="molecule type" value="Genomic_DNA"/>
</dbReference>